<feature type="domain" description="MYND-type" evidence="6">
    <location>
        <begin position="412"/>
        <end position="463"/>
    </location>
</feature>
<dbReference type="SUPFAM" id="SSF144232">
    <property type="entry name" value="HIT/MYND zinc finger-like"/>
    <property type="match status" value="1"/>
</dbReference>
<evidence type="ECO:0000313" key="7">
    <source>
        <dbReference type="EMBL" id="KAK7030861.1"/>
    </source>
</evidence>
<evidence type="ECO:0000256" key="3">
    <source>
        <dbReference type="ARBA" id="ARBA00022833"/>
    </source>
</evidence>
<keyword evidence="1" id="KW-0479">Metal-binding</keyword>
<dbReference type="InterPro" id="IPR002893">
    <property type="entry name" value="Znf_MYND"/>
</dbReference>
<sequence length="639" mass="70677">MHTVVDPFVELACHRYPTNARAILALRRLGQPPTSPNLEKPSSDVRSALQILAAFACTITAGSEGNEFGDARPQTPTETAISVANHWISLVGPWAQMFIDKFIPKGNDFTIPSGLGGRDFLDIVLYVIPSLLIYPMKHPNEKEAIRTLKSISPEFSKLAASAMLQSIESDHFTWSPWAYALTNILFYYAADRAQIPATLLSLASASRNVSYIYLRHIYRQCIRARNDTMTCQGLRLCMIFFAPCTRHGFPLHAGFVQNGGSGALAKLLHTLIVRHKGLKDILKDSETFLDAHELIDRAVSQLIETAFINPHHLVEAIDAGLLSAILRAHRFFSDSEGDFVVADGMQKLIELLAMNFVYPSVLHHFLRAVKAAVTSGIDWDHPSLPETATNTPPVPDSLRKAWKECKSLAGVVHTCPLRISGSQDPQPEAYKHRYLRCSACKTVTYCSRDCAKKSWREGHRNECSLIARSFLTGFGQPSDTDVRFVNALARTYIDRHGEAVFDALLQSLEDKNDITSLVPGPGDVVVLDFCRSDFMSTASLNVINVETLVADRRVQKLRVLGDPIRECYRRAVAEEGLAVVTFFPSVGRGIDAPWYQVNVVDLPDAFFADSDSQSGSESEGSTDDRAAEPEPEAEITSKV</sequence>
<feature type="region of interest" description="Disordered" evidence="5">
    <location>
        <begin position="608"/>
        <end position="639"/>
    </location>
</feature>
<dbReference type="Proteomes" id="UP001383192">
    <property type="component" value="Unassembled WGS sequence"/>
</dbReference>
<dbReference type="EMBL" id="JAYKXP010000074">
    <property type="protein sequence ID" value="KAK7030861.1"/>
    <property type="molecule type" value="Genomic_DNA"/>
</dbReference>
<feature type="compositionally biased region" description="Low complexity" evidence="5">
    <location>
        <begin position="609"/>
        <end position="619"/>
    </location>
</feature>
<dbReference type="AlphaFoldDB" id="A0AAW0BXT1"/>
<evidence type="ECO:0000256" key="4">
    <source>
        <dbReference type="PROSITE-ProRule" id="PRU00134"/>
    </source>
</evidence>
<proteinExistence type="predicted"/>
<comment type="caution">
    <text evidence="7">The sequence shown here is derived from an EMBL/GenBank/DDBJ whole genome shotgun (WGS) entry which is preliminary data.</text>
</comment>
<evidence type="ECO:0000259" key="6">
    <source>
        <dbReference type="PROSITE" id="PS50865"/>
    </source>
</evidence>
<evidence type="ECO:0000313" key="8">
    <source>
        <dbReference type="Proteomes" id="UP001383192"/>
    </source>
</evidence>
<gene>
    <name evidence="7" type="ORF">VNI00_013970</name>
</gene>
<keyword evidence="8" id="KW-1185">Reference proteome</keyword>
<protein>
    <recommendedName>
        <fullName evidence="6">MYND-type domain-containing protein</fullName>
    </recommendedName>
</protein>
<dbReference type="Pfam" id="PF01753">
    <property type="entry name" value="zf-MYND"/>
    <property type="match status" value="1"/>
</dbReference>
<evidence type="ECO:0000256" key="2">
    <source>
        <dbReference type="ARBA" id="ARBA00022771"/>
    </source>
</evidence>
<accession>A0AAW0BXT1</accession>
<keyword evidence="2 4" id="KW-0863">Zinc-finger</keyword>
<dbReference type="Gene3D" id="6.10.140.2220">
    <property type="match status" value="1"/>
</dbReference>
<dbReference type="GO" id="GO:0008270">
    <property type="term" value="F:zinc ion binding"/>
    <property type="evidence" value="ECO:0007669"/>
    <property type="project" value="UniProtKB-KW"/>
</dbReference>
<name>A0AAW0BXT1_9AGAR</name>
<organism evidence="7 8">
    <name type="scientific">Paramarasmius palmivorus</name>
    <dbReference type="NCBI Taxonomy" id="297713"/>
    <lineage>
        <taxon>Eukaryota</taxon>
        <taxon>Fungi</taxon>
        <taxon>Dikarya</taxon>
        <taxon>Basidiomycota</taxon>
        <taxon>Agaricomycotina</taxon>
        <taxon>Agaricomycetes</taxon>
        <taxon>Agaricomycetidae</taxon>
        <taxon>Agaricales</taxon>
        <taxon>Marasmiineae</taxon>
        <taxon>Marasmiaceae</taxon>
        <taxon>Paramarasmius</taxon>
    </lineage>
</organism>
<dbReference type="PROSITE" id="PS50865">
    <property type="entry name" value="ZF_MYND_2"/>
    <property type="match status" value="1"/>
</dbReference>
<evidence type="ECO:0000256" key="5">
    <source>
        <dbReference type="SAM" id="MobiDB-lite"/>
    </source>
</evidence>
<keyword evidence="3" id="KW-0862">Zinc</keyword>
<evidence type="ECO:0000256" key="1">
    <source>
        <dbReference type="ARBA" id="ARBA00022723"/>
    </source>
</evidence>
<reference evidence="7 8" key="1">
    <citation type="submission" date="2024-01" db="EMBL/GenBank/DDBJ databases">
        <title>A draft genome for a cacao thread blight-causing isolate of Paramarasmius palmivorus.</title>
        <authorList>
            <person name="Baruah I.K."/>
            <person name="Bukari Y."/>
            <person name="Amoako-Attah I."/>
            <person name="Meinhardt L.W."/>
            <person name="Bailey B.A."/>
            <person name="Cohen S.P."/>
        </authorList>
    </citation>
    <scope>NUCLEOTIDE SEQUENCE [LARGE SCALE GENOMIC DNA]</scope>
    <source>
        <strain evidence="7 8">GH-12</strain>
    </source>
</reference>